<feature type="transmembrane region" description="Helical" evidence="1">
    <location>
        <begin position="100"/>
        <end position="117"/>
    </location>
</feature>
<feature type="transmembrane region" description="Helical" evidence="1">
    <location>
        <begin position="75"/>
        <end position="94"/>
    </location>
</feature>
<sequence length="134" mass="13522">MPATIRGAGALAGIEGLVGLGIAVALVVHGSGAHAGIRGPGASAQPYGTAAWFAILSAAVLAAGVSLIRGRRWGRAIVVIAQVLLLPVAWNMVSSHRLELAIPIGLAALVTLGLTFAPPSAQWMARGYGVDPEE</sequence>
<gene>
    <name evidence="2" type="ORF">KO481_18405</name>
</gene>
<keyword evidence="1" id="KW-0812">Transmembrane</keyword>
<protein>
    <recommendedName>
        <fullName evidence="4">Integral membrane protein</fullName>
    </recommendedName>
</protein>
<evidence type="ECO:0000313" key="2">
    <source>
        <dbReference type="EMBL" id="MBU3063496.1"/>
    </source>
</evidence>
<proteinExistence type="predicted"/>
<evidence type="ECO:0000313" key="3">
    <source>
        <dbReference type="Proteomes" id="UP000733379"/>
    </source>
</evidence>
<keyword evidence="1" id="KW-1133">Transmembrane helix</keyword>
<name>A0ABS6B179_9NOCA</name>
<accession>A0ABS6B179</accession>
<evidence type="ECO:0000256" key="1">
    <source>
        <dbReference type="SAM" id="Phobius"/>
    </source>
</evidence>
<reference evidence="2 3" key="1">
    <citation type="submission" date="2021-06" db="EMBL/GenBank/DDBJ databases">
        <title>Actinomycetes sequencing.</title>
        <authorList>
            <person name="Shan Q."/>
        </authorList>
    </citation>
    <scope>NUCLEOTIDE SEQUENCE [LARGE SCALE GENOMIC DNA]</scope>
    <source>
        <strain evidence="2 3">NEAU-G5</strain>
    </source>
</reference>
<feature type="transmembrane region" description="Helical" evidence="1">
    <location>
        <begin position="7"/>
        <end position="29"/>
    </location>
</feature>
<feature type="transmembrane region" description="Helical" evidence="1">
    <location>
        <begin position="49"/>
        <end position="68"/>
    </location>
</feature>
<organism evidence="2 3">
    <name type="scientific">Nocardia albiluteola</name>
    <dbReference type="NCBI Taxonomy" id="2842303"/>
    <lineage>
        <taxon>Bacteria</taxon>
        <taxon>Bacillati</taxon>
        <taxon>Actinomycetota</taxon>
        <taxon>Actinomycetes</taxon>
        <taxon>Mycobacteriales</taxon>
        <taxon>Nocardiaceae</taxon>
        <taxon>Nocardia</taxon>
    </lineage>
</organism>
<dbReference type="Proteomes" id="UP000733379">
    <property type="component" value="Unassembled WGS sequence"/>
</dbReference>
<evidence type="ECO:0008006" key="4">
    <source>
        <dbReference type="Google" id="ProtNLM"/>
    </source>
</evidence>
<dbReference type="EMBL" id="JAHKNI010000005">
    <property type="protein sequence ID" value="MBU3063496.1"/>
    <property type="molecule type" value="Genomic_DNA"/>
</dbReference>
<keyword evidence="1" id="KW-0472">Membrane</keyword>
<keyword evidence="3" id="KW-1185">Reference proteome</keyword>
<comment type="caution">
    <text evidence="2">The sequence shown here is derived from an EMBL/GenBank/DDBJ whole genome shotgun (WGS) entry which is preliminary data.</text>
</comment>